<evidence type="ECO:0000313" key="3">
    <source>
        <dbReference type="EnsemblFungi" id="PTTG_06822-t43_1-p1"/>
    </source>
</evidence>
<evidence type="ECO:0008006" key="5">
    <source>
        <dbReference type="Google" id="ProtNLM"/>
    </source>
</evidence>
<reference evidence="2" key="2">
    <citation type="submission" date="2016-05" db="EMBL/GenBank/DDBJ databases">
        <title>Comparative analysis highlights variable genome content of wheat rusts and divergence of the mating loci.</title>
        <authorList>
            <person name="Cuomo C.A."/>
            <person name="Bakkeren G."/>
            <person name="Szabo L."/>
            <person name="Khalil H."/>
            <person name="Joly D."/>
            <person name="Goldberg J."/>
            <person name="Young S."/>
            <person name="Zeng Q."/>
            <person name="Fellers J."/>
        </authorList>
    </citation>
    <scope>NUCLEOTIDE SEQUENCE [LARGE SCALE GENOMIC DNA]</scope>
    <source>
        <strain evidence="2">1-1 BBBD Race 1</strain>
    </source>
</reference>
<protein>
    <recommendedName>
        <fullName evidence="5">Retrotransposon gag domain-containing protein</fullName>
    </recommendedName>
</protein>
<dbReference type="VEuPathDB" id="FungiDB:PTTG_06822"/>
<name>A0A0C4F152_PUCT1</name>
<proteinExistence type="predicted"/>
<feature type="region of interest" description="Disordered" evidence="1">
    <location>
        <begin position="1"/>
        <end position="22"/>
    </location>
</feature>
<sequence length="246" mass="27888">MQDLEEPNLPGPSDPSNQEVEGEMSITDCFKALLTIQKNTAVQFQAAQLQAERAQAQADEQHGPQFKGPFQEVEPFLTWMQGVTIFYSTRNVTHPDDKQLILGALITETNLLSYYSNVSAAFNGKSWEEFRTCLFKFCLPEDWRTELRQTIKHLEMSSTESFMEFSGRTRTLQSLVNFEKASISDFDLAEFVMFGLPHVFKTKVKDFQLLSVANFSYSNFESRTNGFYTSLSGFGLVPESGEAQGF</sequence>
<dbReference type="EnsemblFungi" id="PTTG_06822-t43_1">
    <property type="protein sequence ID" value="PTTG_06822-t43_1-p1"/>
    <property type="gene ID" value="PTTG_06822"/>
</dbReference>
<accession>A0A0C4F152</accession>
<reference evidence="3 4" key="3">
    <citation type="journal article" date="2017" name="G3 (Bethesda)">
        <title>Comparative analysis highlights variable genome content of wheat rusts and divergence of the mating loci.</title>
        <authorList>
            <person name="Cuomo C.A."/>
            <person name="Bakkeren G."/>
            <person name="Khalil H.B."/>
            <person name="Panwar V."/>
            <person name="Joly D."/>
            <person name="Linning R."/>
            <person name="Sakthikumar S."/>
            <person name="Song X."/>
            <person name="Adiconis X."/>
            <person name="Fan L."/>
            <person name="Goldberg J.M."/>
            <person name="Levin J.Z."/>
            <person name="Young S."/>
            <person name="Zeng Q."/>
            <person name="Anikster Y."/>
            <person name="Bruce M."/>
            <person name="Wang M."/>
            <person name="Yin C."/>
            <person name="McCallum B."/>
            <person name="Szabo L.J."/>
            <person name="Hulbert S."/>
            <person name="Chen X."/>
            <person name="Fellers J.P."/>
        </authorList>
    </citation>
    <scope>NUCLEOTIDE SEQUENCE</scope>
    <source>
        <strain evidence="3">isolate 1-1 / race 1 (BBBD)</strain>
        <strain evidence="4">Isolate 1-1 / race 1 (BBBD)</strain>
    </source>
</reference>
<evidence type="ECO:0000313" key="4">
    <source>
        <dbReference type="Proteomes" id="UP000005240"/>
    </source>
</evidence>
<reference evidence="2" key="1">
    <citation type="submission" date="2009-11" db="EMBL/GenBank/DDBJ databases">
        <authorList>
            <consortium name="The Broad Institute Genome Sequencing Platform"/>
            <person name="Ward D."/>
            <person name="Feldgarden M."/>
            <person name="Earl A."/>
            <person name="Young S.K."/>
            <person name="Zeng Q."/>
            <person name="Koehrsen M."/>
            <person name="Alvarado L."/>
            <person name="Berlin A."/>
            <person name="Bochicchio J."/>
            <person name="Borenstein D."/>
            <person name="Chapman S.B."/>
            <person name="Chen Z."/>
            <person name="Engels R."/>
            <person name="Freedman E."/>
            <person name="Gellesch M."/>
            <person name="Goldberg J."/>
            <person name="Griggs A."/>
            <person name="Gujja S."/>
            <person name="Heilman E."/>
            <person name="Heiman D."/>
            <person name="Hepburn T."/>
            <person name="Howarth C."/>
            <person name="Jen D."/>
            <person name="Larson L."/>
            <person name="Lewis B."/>
            <person name="Mehta T."/>
            <person name="Park D."/>
            <person name="Pearson M."/>
            <person name="Roberts A."/>
            <person name="Saif S."/>
            <person name="Shea T."/>
            <person name="Shenoy N."/>
            <person name="Sisk P."/>
            <person name="Stolte C."/>
            <person name="Sykes S."/>
            <person name="Thomson T."/>
            <person name="Walk T."/>
            <person name="White J."/>
            <person name="Yandava C."/>
            <person name="Izard J."/>
            <person name="Baranova O.V."/>
            <person name="Blanton J.M."/>
            <person name="Tanner A.C."/>
            <person name="Dewhirst F.E."/>
            <person name="Haas B."/>
            <person name="Nusbaum C."/>
            <person name="Birren B."/>
        </authorList>
    </citation>
    <scope>NUCLEOTIDE SEQUENCE [LARGE SCALE GENOMIC DNA]</scope>
    <source>
        <strain evidence="2">1-1 BBBD Race 1</strain>
    </source>
</reference>
<evidence type="ECO:0000313" key="2">
    <source>
        <dbReference type="EMBL" id="OAV99513.1"/>
    </source>
</evidence>
<dbReference type="EMBL" id="ADAS02000003">
    <property type="protein sequence ID" value="OAV99513.1"/>
    <property type="molecule type" value="Genomic_DNA"/>
</dbReference>
<dbReference type="AlphaFoldDB" id="A0A0C4F152"/>
<dbReference type="OrthoDB" id="2505542at2759"/>
<dbReference type="Proteomes" id="UP000005240">
    <property type="component" value="Unassembled WGS sequence"/>
</dbReference>
<keyword evidence="4" id="KW-1185">Reference proteome</keyword>
<gene>
    <name evidence="2" type="ORF">PTTG_06822</name>
</gene>
<organism evidence="2">
    <name type="scientific">Puccinia triticina (isolate 1-1 / race 1 (BBBD))</name>
    <name type="common">Brown leaf rust fungus</name>
    <dbReference type="NCBI Taxonomy" id="630390"/>
    <lineage>
        <taxon>Eukaryota</taxon>
        <taxon>Fungi</taxon>
        <taxon>Dikarya</taxon>
        <taxon>Basidiomycota</taxon>
        <taxon>Pucciniomycotina</taxon>
        <taxon>Pucciniomycetes</taxon>
        <taxon>Pucciniales</taxon>
        <taxon>Pucciniaceae</taxon>
        <taxon>Puccinia</taxon>
    </lineage>
</organism>
<evidence type="ECO:0000256" key="1">
    <source>
        <dbReference type="SAM" id="MobiDB-lite"/>
    </source>
</evidence>
<reference evidence="3" key="4">
    <citation type="submission" date="2025-05" db="UniProtKB">
        <authorList>
            <consortium name="EnsemblFungi"/>
        </authorList>
    </citation>
    <scope>IDENTIFICATION</scope>
    <source>
        <strain evidence="3">isolate 1-1 / race 1 (BBBD)</strain>
    </source>
</reference>